<dbReference type="RefSeq" id="WP_189619474.1">
    <property type="nucleotide sequence ID" value="NZ_BMZA01000001.1"/>
</dbReference>
<dbReference type="CDD" id="cd02199">
    <property type="entry name" value="YjgF_YER057c_UK114_like_1"/>
    <property type="match status" value="1"/>
</dbReference>
<keyword evidence="3" id="KW-1185">Reference proteome</keyword>
<organism evidence="2 3">
    <name type="scientific">Novosphingobium colocasiae</name>
    <dbReference type="NCBI Taxonomy" id="1256513"/>
    <lineage>
        <taxon>Bacteria</taxon>
        <taxon>Pseudomonadati</taxon>
        <taxon>Pseudomonadota</taxon>
        <taxon>Alphaproteobacteria</taxon>
        <taxon>Sphingomonadales</taxon>
        <taxon>Sphingomonadaceae</taxon>
        <taxon>Novosphingobium</taxon>
    </lineage>
</organism>
<dbReference type="EMBL" id="BMZA01000001">
    <property type="protein sequence ID" value="GGY92978.1"/>
    <property type="molecule type" value="Genomic_DNA"/>
</dbReference>
<reference evidence="2" key="1">
    <citation type="journal article" date="2014" name="Int. J. Syst. Evol. Microbiol.">
        <title>Complete genome sequence of Corynebacterium casei LMG S-19264T (=DSM 44701T), isolated from a smear-ripened cheese.</title>
        <authorList>
            <consortium name="US DOE Joint Genome Institute (JGI-PGF)"/>
            <person name="Walter F."/>
            <person name="Albersmeier A."/>
            <person name="Kalinowski J."/>
            <person name="Ruckert C."/>
        </authorList>
    </citation>
    <scope>NUCLEOTIDE SEQUENCE</scope>
    <source>
        <strain evidence="2">KCTC 32255</strain>
    </source>
</reference>
<name>A0A918UDH0_9SPHN</name>
<protein>
    <recommendedName>
        <fullName evidence="1">Endoribonuclease L-PSP/chorismate mutase-like domain-containing protein</fullName>
    </recommendedName>
</protein>
<dbReference type="Proteomes" id="UP000648075">
    <property type="component" value="Unassembled WGS sequence"/>
</dbReference>
<dbReference type="Gene3D" id="3.30.1330.40">
    <property type="entry name" value="RutC-like"/>
    <property type="match status" value="1"/>
</dbReference>
<dbReference type="SUPFAM" id="SSF55298">
    <property type="entry name" value="YjgF-like"/>
    <property type="match status" value="1"/>
</dbReference>
<feature type="domain" description="Endoribonuclease L-PSP/chorismate mutase-like" evidence="1">
    <location>
        <begin position="12"/>
        <end position="148"/>
    </location>
</feature>
<dbReference type="InterPro" id="IPR013813">
    <property type="entry name" value="Endoribo_LPSP/chorism_mut-like"/>
</dbReference>
<accession>A0A918UDH0</accession>
<reference evidence="2" key="2">
    <citation type="submission" date="2020-09" db="EMBL/GenBank/DDBJ databases">
        <authorList>
            <person name="Sun Q."/>
            <person name="Kim S."/>
        </authorList>
    </citation>
    <scope>NUCLEOTIDE SEQUENCE</scope>
    <source>
        <strain evidence="2">KCTC 32255</strain>
    </source>
</reference>
<gene>
    <name evidence="2" type="ORF">GCM10011614_04800</name>
</gene>
<evidence type="ECO:0000313" key="3">
    <source>
        <dbReference type="Proteomes" id="UP000648075"/>
    </source>
</evidence>
<dbReference type="Pfam" id="PF14588">
    <property type="entry name" value="YjgF_endoribonc"/>
    <property type="match status" value="1"/>
</dbReference>
<comment type="caution">
    <text evidence="2">The sequence shown here is derived from an EMBL/GenBank/DDBJ whole genome shotgun (WGS) entry which is preliminary data.</text>
</comment>
<dbReference type="PANTHER" id="PTHR43760">
    <property type="entry name" value="ENDORIBONUCLEASE-RELATED"/>
    <property type="match status" value="1"/>
</dbReference>
<sequence length="160" mass="16012">MTTTAAPAALDARLAELGLVLPEPAAPVAAYVPVVVAGGLAHVSGQLPFIDGKLVTGRLGEDVELEAGVEAAQACAVMILAQLKAALGSLDRVERVVKLGAFVNSTGSFTDQPKVANGASELMVAVFGEAGKHARSAVGVPVLPLGAAVEVDAIVAVRPV</sequence>
<evidence type="ECO:0000259" key="1">
    <source>
        <dbReference type="Pfam" id="PF14588"/>
    </source>
</evidence>
<proteinExistence type="predicted"/>
<evidence type="ECO:0000313" key="2">
    <source>
        <dbReference type="EMBL" id="GGY92978.1"/>
    </source>
</evidence>
<dbReference type="PANTHER" id="PTHR43760:SF1">
    <property type="entry name" value="ENDORIBONUCLEASE L-PSP_CHORISMATE MUTASE-LIKE DOMAIN-CONTAINING PROTEIN"/>
    <property type="match status" value="1"/>
</dbReference>
<dbReference type="InterPro" id="IPR035959">
    <property type="entry name" value="RutC-like_sf"/>
</dbReference>
<dbReference type="AlphaFoldDB" id="A0A918UDH0"/>